<comment type="subcellular location">
    <subcellularLocation>
        <location evidence="1">Cytoplasm</location>
    </subcellularLocation>
</comment>
<dbReference type="EMBL" id="CP009788">
    <property type="protein sequence ID" value="AJE03653.1"/>
    <property type="molecule type" value="Genomic_DNA"/>
</dbReference>
<evidence type="ECO:0000256" key="8">
    <source>
        <dbReference type="ARBA" id="ARBA00023002"/>
    </source>
</evidence>
<evidence type="ECO:0000256" key="13">
    <source>
        <dbReference type="PIRSR" id="PIRSR000350-2"/>
    </source>
</evidence>
<dbReference type="PIRSF" id="PIRSF000350">
    <property type="entry name" value="Mercury_reductase_MerA"/>
    <property type="match status" value="1"/>
</dbReference>
<feature type="binding site" evidence="14">
    <location>
        <begin position="181"/>
        <end position="188"/>
    </location>
    <ligand>
        <name>NAD(+)</name>
        <dbReference type="ChEBI" id="CHEBI:57540"/>
    </ligand>
</feature>
<dbReference type="InterPro" id="IPR004099">
    <property type="entry name" value="Pyr_nucl-diS_OxRdtase_dimer"/>
</dbReference>
<evidence type="ECO:0000256" key="16">
    <source>
        <dbReference type="RuleBase" id="RU003692"/>
    </source>
</evidence>
<dbReference type="Gene3D" id="3.50.50.60">
    <property type="entry name" value="FAD/NAD(P)-binding domain"/>
    <property type="match status" value="2"/>
</dbReference>
<dbReference type="InterPro" id="IPR050151">
    <property type="entry name" value="Class-I_Pyr_Nuc-Dis_Oxidored"/>
</dbReference>
<evidence type="ECO:0000256" key="5">
    <source>
        <dbReference type="ARBA" id="ARBA00022490"/>
    </source>
</evidence>
<feature type="binding site" evidence="14">
    <location>
        <position position="204"/>
    </location>
    <ligand>
        <name>NAD(+)</name>
        <dbReference type="ChEBI" id="CHEBI:57540"/>
    </ligand>
</feature>
<dbReference type="InterPro" id="IPR001100">
    <property type="entry name" value="Pyr_nuc-diS_OxRdtase"/>
</dbReference>
<feature type="binding site" evidence="14">
    <location>
        <position position="309"/>
    </location>
    <ligand>
        <name>FAD</name>
        <dbReference type="ChEBI" id="CHEBI:57692"/>
    </ligand>
</feature>
<evidence type="ECO:0000256" key="14">
    <source>
        <dbReference type="PIRSR" id="PIRSR000350-3"/>
    </source>
</evidence>
<evidence type="ECO:0000259" key="17">
    <source>
        <dbReference type="Pfam" id="PF02852"/>
    </source>
</evidence>
<gene>
    <name evidence="19" type="ORF">GPICK_10090</name>
</gene>
<dbReference type="RefSeq" id="WP_039742804.1">
    <property type="nucleotide sequence ID" value="NZ_CP009788.1"/>
</dbReference>
<feature type="disulfide bond" description="Redox-active" evidence="15">
    <location>
        <begin position="43"/>
        <end position="48"/>
    </location>
</feature>
<feature type="active site" description="Proton acceptor" evidence="13">
    <location>
        <position position="437"/>
    </location>
</feature>
<evidence type="ECO:0000256" key="3">
    <source>
        <dbReference type="ARBA" id="ARBA00012608"/>
    </source>
</evidence>
<dbReference type="InterPro" id="IPR036188">
    <property type="entry name" value="FAD/NAD-bd_sf"/>
</dbReference>
<keyword evidence="6 16" id="KW-0285">Flavoprotein</keyword>
<keyword evidence="20" id="KW-1185">Reference proteome</keyword>
<dbReference type="SUPFAM" id="SSF55424">
    <property type="entry name" value="FAD/NAD-linked reductases, dimerisation (C-terminal) domain"/>
    <property type="match status" value="1"/>
</dbReference>
<dbReference type="Proteomes" id="UP000057609">
    <property type="component" value="Chromosome"/>
</dbReference>
<comment type="cofactor">
    <cofactor evidence="14 16">
        <name>FAD</name>
        <dbReference type="ChEBI" id="CHEBI:57692"/>
    </cofactor>
    <text evidence="14 16">Binds 1 FAD per subunit.</text>
</comment>
<feature type="binding site" evidence="14">
    <location>
        <position position="115"/>
    </location>
    <ligand>
        <name>FAD</name>
        <dbReference type="ChEBI" id="CHEBI:57692"/>
    </ligand>
</feature>
<organism evidence="19 20">
    <name type="scientific">Geobacter pickeringii</name>
    <dbReference type="NCBI Taxonomy" id="345632"/>
    <lineage>
        <taxon>Bacteria</taxon>
        <taxon>Pseudomonadati</taxon>
        <taxon>Thermodesulfobacteriota</taxon>
        <taxon>Desulfuromonadia</taxon>
        <taxon>Geobacterales</taxon>
        <taxon>Geobacteraceae</taxon>
        <taxon>Geobacter</taxon>
    </lineage>
</organism>
<dbReference type="GO" id="GO:0004148">
    <property type="term" value="F:dihydrolipoyl dehydrogenase (NADH) activity"/>
    <property type="evidence" value="ECO:0007669"/>
    <property type="project" value="UniProtKB-EC"/>
</dbReference>
<accession>A0A0B5BAC1</accession>
<evidence type="ECO:0000256" key="2">
    <source>
        <dbReference type="ARBA" id="ARBA00007532"/>
    </source>
</evidence>
<keyword evidence="5" id="KW-0963">Cytoplasm</keyword>
<evidence type="ECO:0000256" key="12">
    <source>
        <dbReference type="ARBA" id="ARBA00049187"/>
    </source>
</evidence>
<evidence type="ECO:0000259" key="18">
    <source>
        <dbReference type="Pfam" id="PF07992"/>
    </source>
</evidence>
<dbReference type="EC" id="1.8.1.4" evidence="3 16"/>
<proteinExistence type="inferred from homology"/>
<dbReference type="PROSITE" id="PS00076">
    <property type="entry name" value="PYRIDINE_REDOX_1"/>
    <property type="match status" value="1"/>
</dbReference>
<evidence type="ECO:0000313" key="20">
    <source>
        <dbReference type="Proteomes" id="UP000057609"/>
    </source>
</evidence>
<dbReference type="NCBIfam" id="TIGR01350">
    <property type="entry name" value="lipoamide_DH"/>
    <property type="match status" value="1"/>
</dbReference>
<protein>
    <recommendedName>
        <fullName evidence="4 16">Dihydrolipoyl dehydrogenase</fullName>
        <ecNumber evidence="3 16">1.8.1.4</ecNumber>
    </recommendedName>
</protein>
<comment type="catalytic activity">
    <reaction evidence="12 16">
        <text>N(6)-[(R)-dihydrolipoyl]-L-lysyl-[protein] + NAD(+) = N(6)-[(R)-lipoyl]-L-lysyl-[protein] + NADH + H(+)</text>
        <dbReference type="Rhea" id="RHEA:15045"/>
        <dbReference type="Rhea" id="RHEA-COMP:10474"/>
        <dbReference type="Rhea" id="RHEA-COMP:10475"/>
        <dbReference type="ChEBI" id="CHEBI:15378"/>
        <dbReference type="ChEBI" id="CHEBI:57540"/>
        <dbReference type="ChEBI" id="CHEBI:57945"/>
        <dbReference type="ChEBI" id="CHEBI:83099"/>
        <dbReference type="ChEBI" id="CHEBI:83100"/>
        <dbReference type="EC" id="1.8.1.4"/>
    </reaction>
</comment>
<name>A0A0B5BAC1_9BACT</name>
<keyword evidence="11 16" id="KW-0676">Redox-active center</keyword>
<dbReference type="PANTHER" id="PTHR22912:SF217">
    <property type="entry name" value="DIHYDROLIPOYL DEHYDROGENASE"/>
    <property type="match status" value="1"/>
</dbReference>
<dbReference type="PRINTS" id="PR00368">
    <property type="entry name" value="FADPNR"/>
</dbReference>
<evidence type="ECO:0000256" key="15">
    <source>
        <dbReference type="PIRSR" id="PIRSR000350-4"/>
    </source>
</evidence>
<keyword evidence="14" id="KW-0547">Nucleotide-binding</keyword>
<dbReference type="STRING" id="345632.GPICK_10090"/>
<dbReference type="PANTHER" id="PTHR22912">
    <property type="entry name" value="DISULFIDE OXIDOREDUCTASE"/>
    <property type="match status" value="1"/>
</dbReference>
<keyword evidence="7 14" id="KW-0274">FAD</keyword>
<evidence type="ECO:0000256" key="1">
    <source>
        <dbReference type="ARBA" id="ARBA00004496"/>
    </source>
</evidence>
<comment type="similarity">
    <text evidence="2 16">Belongs to the class-I pyridine nucleotide-disulfide oxidoreductase family.</text>
</comment>
<feature type="binding site" evidence="14">
    <location>
        <begin position="144"/>
        <end position="146"/>
    </location>
    <ligand>
        <name>FAD</name>
        <dbReference type="ChEBI" id="CHEBI:57692"/>
    </ligand>
</feature>
<dbReference type="PRINTS" id="PR00411">
    <property type="entry name" value="PNDRDTASEI"/>
</dbReference>
<keyword evidence="8 16" id="KW-0560">Oxidoreductase</keyword>
<dbReference type="GO" id="GO:0005737">
    <property type="term" value="C:cytoplasm"/>
    <property type="evidence" value="ECO:0007669"/>
    <property type="project" value="UniProtKB-SubCell"/>
</dbReference>
<evidence type="ECO:0000256" key="7">
    <source>
        <dbReference type="ARBA" id="ARBA00022827"/>
    </source>
</evidence>
<feature type="binding site" evidence="14">
    <location>
        <position position="52"/>
    </location>
    <ligand>
        <name>FAD</name>
        <dbReference type="ChEBI" id="CHEBI:57692"/>
    </ligand>
</feature>
<dbReference type="KEGG" id="gpi:GPICK_10090"/>
<dbReference type="GO" id="GO:0050660">
    <property type="term" value="F:flavin adenine dinucleotide binding"/>
    <property type="evidence" value="ECO:0007669"/>
    <property type="project" value="InterPro"/>
</dbReference>
<dbReference type="InterPro" id="IPR023753">
    <property type="entry name" value="FAD/NAD-binding_dom"/>
</dbReference>
<evidence type="ECO:0000256" key="4">
    <source>
        <dbReference type="ARBA" id="ARBA00016961"/>
    </source>
</evidence>
<dbReference type="SUPFAM" id="SSF51905">
    <property type="entry name" value="FAD/NAD(P)-binding domain"/>
    <property type="match status" value="1"/>
</dbReference>
<keyword evidence="9 14" id="KW-0520">NAD</keyword>
<sequence length="452" mass="48008">MKCYDIVVIGGGPGGINTSFLMKQQGKTVALIQDEQESLGGTCLNRGCMPTKSLLKAATAYRYAKEGAKYGLNFSVPPIDLNRVCAVTDEDLDKLRAGIQGMIDGAEISVFRGQGSFQSPHEILITKADGGTELIAGEQIVVATGSQPVELPFAPFDGEYILSSDQMLKNKVLPEKLLIVGGGALGCEFATLYHTFGSEVVLVEAQESLLPREDREAGQKLQESFEAQGIRVKTGTAIEQLSTENGKVTVKYGNSRETVTVDKVLVAIGRKPNIGGLNLEAIGVRTVRGAISVNAFTQTNVPHIYAVGDSTGGLMLAHAAEKEATVLAHNMQLSNSLPLEESTVPRVAFCSPEVAAVGVNETNAGIKAFTMPQVPNGRSVVDKVDPAFVKLFVEEDSNIVVGAVIIGEAATEMIHELALAVENRLTVGQIGKAVHVHPTHSKNIALAVRHLN</sequence>
<feature type="domain" description="Pyridine nucleotide-disulphide oxidoreductase dimerisation" evidence="17">
    <location>
        <begin position="344"/>
        <end position="445"/>
    </location>
</feature>
<dbReference type="AlphaFoldDB" id="A0A0B5BAC1"/>
<evidence type="ECO:0000313" key="19">
    <source>
        <dbReference type="EMBL" id="AJE03653.1"/>
    </source>
</evidence>
<evidence type="ECO:0000256" key="10">
    <source>
        <dbReference type="ARBA" id="ARBA00023157"/>
    </source>
</evidence>
<dbReference type="Gene3D" id="3.30.390.30">
    <property type="match status" value="1"/>
</dbReference>
<reference evidence="19 20" key="1">
    <citation type="journal article" date="2015" name="Genome Announc.">
        <title>Complete Genome of Geobacter pickeringii G13T, a Metal-Reducing Isolate from Sedimentary Kaolin Deposits.</title>
        <authorList>
            <person name="Badalamenti J.P."/>
            <person name="Bond D.R."/>
        </authorList>
    </citation>
    <scope>NUCLEOTIDE SEQUENCE [LARGE SCALE GENOMIC DNA]</scope>
    <source>
        <strain evidence="19 20">G13</strain>
    </source>
</reference>
<feature type="domain" description="FAD/NAD(P)-binding" evidence="18">
    <location>
        <begin position="4"/>
        <end position="324"/>
    </location>
</feature>
<evidence type="ECO:0000256" key="6">
    <source>
        <dbReference type="ARBA" id="ARBA00022630"/>
    </source>
</evidence>
<dbReference type="OrthoDB" id="9786429at2"/>
<dbReference type="InterPro" id="IPR012999">
    <property type="entry name" value="Pyr_OxRdtase_I_AS"/>
</dbReference>
<dbReference type="GO" id="GO:0006103">
    <property type="term" value="P:2-oxoglutarate metabolic process"/>
    <property type="evidence" value="ECO:0007669"/>
    <property type="project" value="TreeGrafter"/>
</dbReference>
<dbReference type="Pfam" id="PF07992">
    <property type="entry name" value="Pyr_redox_2"/>
    <property type="match status" value="1"/>
</dbReference>
<keyword evidence="10" id="KW-1015">Disulfide bond</keyword>
<feature type="binding site" evidence="14">
    <location>
        <begin position="315"/>
        <end position="318"/>
    </location>
    <ligand>
        <name>FAD</name>
        <dbReference type="ChEBI" id="CHEBI:57692"/>
    </ligand>
</feature>
<comment type="miscellaneous">
    <text evidence="16">The active site is a redox-active disulfide bond.</text>
</comment>
<feature type="binding site" evidence="14">
    <location>
        <position position="269"/>
    </location>
    <ligand>
        <name>NAD(+)</name>
        <dbReference type="ChEBI" id="CHEBI:57540"/>
    </ligand>
</feature>
<dbReference type="HOGENOM" id="CLU_016755_0_2_7"/>
<dbReference type="InterPro" id="IPR016156">
    <property type="entry name" value="FAD/NAD-linked_Rdtase_dimer_sf"/>
</dbReference>
<evidence type="ECO:0000256" key="9">
    <source>
        <dbReference type="ARBA" id="ARBA00023027"/>
    </source>
</evidence>
<dbReference type="Pfam" id="PF02852">
    <property type="entry name" value="Pyr_redox_dim"/>
    <property type="match status" value="1"/>
</dbReference>
<dbReference type="InterPro" id="IPR006258">
    <property type="entry name" value="Lipoamide_DH"/>
</dbReference>
<evidence type="ECO:0000256" key="11">
    <source>
        <dbReference type="ARBA" id="ARBA00023284"/>
    </source>
</evidence>